<evidence type="ECO:0000256" key="6">
    <source>
        <dbReference type="PROSITE-ProRule" id="PRU01091"/>
    </source>
</evidence>
<evidence type="ECO:0000259" key="7">
    <source>
        <dbReference type="PROSITE" id="PS51755"/>
    </source>
</evidence>
<dbReference type="Gene3D" id="1.25.40.10">
    <property type="entry name" value="Tetratricopeptide repeat domain"/>
    <property type="match status" value="1"/>
</dbReference>
<dbReference type="PANTHER" id="PTHR35807:SF1">
    <property type="entry name" value="TRANSCRIPTIONAL REGULATOR REDD"/>
    <property type="match status" value="1"/>
</dbReference>
<keyword evidence="4 6" id="KW-0238">DNA-binding</keyword>
<dbReference type="InterPro" id="IPR016032">
    <property type="entry name" value="Sig_transdc_resp-reg_C-effctor"/>
</dbReference>
<dbReference type="PANTHER" id="PTHR35807">
    <property type="entry name" value="TRANSCRIPTIONAL REGULATOR REDD-RELATED"/>
    <property type="match status" value="1"/>
</dbReference>
<keyword evidence="9" id="KW-1185">Reference proteome</keyword>
<organism evidence="8 9">
    <name type="scientific">Streptomyces adustus</name>
    <dbReference type="NCBI Taxonomy" id="1609272"/>
    <lineage>
        <taxon>Bacteria</taxon>
        <taxon>Bacillati</taxon>
        <taxon>Actinomycetota</taxon>
        <taxon>Actinomycetes</taxon>
        <taxon>Kitasatosporales</taxon>
        <taxon>Streptomycetaceae</taxon>
        <taxon>Streptomyces</taxon>
    </lineage>
</organism>
<reference evidence="8 9" key="1">
    <citation type="submission" date="2019-07" db="EMBL/GenBank/DDBJ databases">
        <title>New species of Amycolatopsis and Streptomyces.</title>
        <authorList>
            <person name="Duangmal K."/>
            <person name="Teo W.F.A."/>
            <person name="Lipun K."/>
        </authorList>
    </citation>
    <scope>NUCLEOTIDE SEQUENCE [LARGE SCALE GENOMIC DNA]</scope>
    <source>
        <strain evidence="8 9">NBRC 109810</strain>
    </source>
</reference>
<dbReference type="RefSeq" id="WP_152883695.1">
    <property type="nucleotide sequence ID" value="NZ_JBHJTU010000009.1"/>
</dbReference>
<dbReference type="InterPro" id="IPR036388">
    <property type="entry name" value="WH-like_DNA-bd_sf"/>
</dbReference>
<dbReference type="Pfam" id="PF03704">
    <property type="entry name" value="BTAD"/>
    <property type="match status" value="1"/>
</dbReference>
<dbReference type="OrthoDB" id="4336084at2"/>
<sequence length="290" mass="32481">MEFRVLGPLSVCDDEGRHRTPTAPKQRQLLSLLALNANHVVSVAQIVEEIWEYRPPSSAVAAVHTYVMQLRRSLDGARRGPDRRPGRLETRDQGYVLKLTAGELDLDRYEQQVRTARATLEVGEYAEAAGQLRAAETMWTGPMLVDVPTGPLLRAAIEVVERDRLDAVPQRLGAELCLGRHHEILGELTALVHQYGTHEDLVAHLMLALYRSGRQADALMAYHRLRARLREELGTKPSARLERLHTHMLSGHPRLEPPSSTRCRQSLNLLAERAGSAPRDPVHDDGLVRI</sequence>
<dbReference type="SMART" id="SM01043">
    <property type="entry name" value="BTAD"/>
    <property type="match status" value="1"/>
</dbReference>
<evidence type="ECO:0000256" key="1">
    <source>
        <dbReference type="ARBA" id="ARBA00005820"/>
    </source>
</evidence>
<dbReference type="InterPro" id="IPR011990">
    <property type="entry name" value="TPR-like_helical_dom_sf"/>
</dbReference>
<proteinExistence type="inferred from homology"/>
<evidence type="ECO:0000256" key="5">
    <source>
        <dbReference type="ARBA" id="ARBA00023163"/>
    </source>
</evidence>
<keyword evidence="5" id="KW-0804">Transcription</keyword>
<dbReference type="InterPro" id="IPR005158">
    <property type="entry name" value="BTAD"/>
</dbReference>
<dbReference type="GO" id="GO:0000160">
    <property type="term" value="P:phosphorelay signal transduction system"/>
    <property type="evidence" value="ECO:0007669"/>
    <property type="project" value="UniProtKB-KW"/>
</dbReference>
<dbReference type="GO" id="GO:0003677">
    <property type="term" value="F:DNA binding"/>
    <property type="evidence" value="ECO:0007669"/>
    <property type="project" value="UniProtKB-UniRule"/>
</dbReference>
<gene>
    <name evidence="8" type="ORF">FNH09_00005</name>
</gene>
<comment type="similarity">
    <text evidence="1">Belongs to the AfsR/DnrI/RedD regulatory family.</text>
</comment>
<dbReference type="SMART" id="SM00862">
    <property type="entry name" value="Trans_reg_C"/>
    <property type="match status" value="1"/>
</dbReference>
<name>A0A5N8V3W5_9ACTN</name>
<dbReference type="AlphaFoldDB" id="A0A5N8V3W5"/>
<dbReference type="InterPro" id="IPR001867">
    <property type="entry name" value="OmpR/PhoB-type_DNA-bd"/>
</dbReference>
<dbReference type="SUPFAM" id="SSF48452">
    <property type="entry name" value="TPR-like"/>
    <property type="match status" value="1"/>
</dbReference>
<accession>A0A5N8V3W5</accession>
<dbReference type="PROSITE" id="PS51755">
    <property type="entry name" value="OMPR_PHOB"/>
    <property type="match status" value="1"/>
</dbReference>
<keyword evidence="2" id="KW-0902">Two-component regulatory system</keyword>
<feature type="domain" description="OmpR/PhoB-type" evidence="7">
    <location>
        <begin position="1"/>
        <end position="99"/>
    </location>
</feature>
<dbReference type="Pfam" id="PF00486">
    <property type="entry name" value="Trans_reg_C"/>
    <property type="match status" value="1"/>
</dbReference>
<comment type="caution">
    <text evidence="8">The sequence shown here is derived from an EMBL/GenBank/DDBJ whole genome shotgun (WGS) entry which is preliminary data.</text>
</comment>
<dbReference type="Proteomes" id="UP000325849">
    <property type="component" value="Unassembled WGS sequence"/>
</dbReference>
<evidence type="ECO:0000256" key="4">
    <source>
        <dbReference type="ARBA" id="ARBA00023125"/>
    </source>
</evidence>
<evidence type="ECO:0000313" key="8">
    <source>
        <dbReference type="EMBL" id="MPY29779.1"/>
    </source>
</evidence>
<evidence type="ECO:0000256" key="2">
    <source>
        <dbReference type="ARBA" id="ARBA00023012"/>
    </source>
</evidence>
<dbReference type="Gene3D" id="1.10.10.10">
    <property type="entry name" value="Winged helix-like DNA-binding domain superfamily/Winged helix DNA-binding domain"/>
    <property type="match status" value="1"/>
</dbReference>
<keyword evidence="3" id="KW-0805">Transcription regulation</keyword>
<feature type="DNA-binding region" description="OmpR/PhoB-type" evidence="6">
    <location>
        <begin position="1"/>
        <end position="99"/>
    </location>
</feature>
<protein>
    <submittedName>
        <fullName evidence="8">SARP family transcriptional regulator</fullName>
    </submittedName>
</protein>
<dbReference type="GO" id="GO:0006355">
    <property type="term" value="P:regulation of DNA-templated transcription"/>
    <property type="evidence" value="ECO:0007669"/>
    <property type="project" value="InterPro"/>
</dbReference>
<dbReference type="EMBL" id="VJZD01000001">
    <property type="protein sequence ID" value="MPY29779.1"/>
    <property type="molecule type" value="Genomic_DNA"/>
</dbReference>
<evidence type="ECO:0000313" key="9">
    <source>
        <dbReference type="Proteomes" id="UP000325849"/>
    </source>
</evidence>
<dbReference type="InterPro" id="IPR051677">
    <property type="entry name" value="AfsR-DnrI-RedD_regulator"/>
</dbReference>
<evidence type="ECO:0000256" key="3">
    <source>
        <dbReference type="ARBA" id="ARBA00023015"/>
    </source>
</evidence>
<dbReference type="SUPFAM" id="SSF46894">
    <property type="entry name" value="C-terminal effector domain of the bipartite response regulators"/>
    <property type="match status" value="1"/>
</dbReference>
<dbReference type="CDD" id="cd15831">
    <property type="entry name" value="BTAD"/>
    <property type="match status" value="1"/>
</dbReference>